<dbReference type="RefSeq" id="WP_010594566.1">
    <property type="nucleotide sequence ID" value="NZ_CP023714.1"/>
</dbReference>
<dbReference type="SMR" id="A0A098BQU5"/>
<dbReference type="PANTHER" id="PTHR13847:SF281">
    <property type="entry name" value="FAD DEPENDENT OXIDOREDUCTASE DOMAIN-CONTAINING PROTEIN"/>
    <property type="match status" value="1"/>
</dbReference>
<dbReference type="GO" id="GO:0005737">
    <property type="term" value="C:cytoplasm"/>
    <property type="evidence" value="ECO:0007669"/>
    <property type="project" value="TreeGrafter"/>
</dbReference>
<proteinExistence type="predicted"/>
<accession>A0A098BQU5</accession>
<dbReference type="OrthoDB" id="9805852at2"/>
<dbReference type="eggNOG" id="COG0665">
    <property type="taxonomic scope" value="Bacteria"/>
</dbReference>
<evidence type="ECO:0000256" key="1">
    <source>
        <dbReference type="SAM" id="MobiDB-lite"/>
    </source>
</evidence>
<dbReference type="GeneID" id="66834083"/>
<dbReference type="KEGG" id="rrz:CS378_19285"/>
<dbReference type="Gene3D" id="3.50.50.60">
    <property type="entry name" value="FAD/NAD(P)-binding domain"/>
    <property type="match status" value="1"/>
</dbReference>
<dbReference type="PANTHER" id="PTHR13847">
    <property type="entry name" value="SARCOSINE DEHYDROGENASE-RELATED"/>
    <property type="match status" value="1"/>
</dbReference>
<protein>
    <submittedName>
        <fullName evidence="2">Putative oxidoreductase</fullName>
    </submittedName>
</protein>
<dbReference type="AlphaFoldDB" id="A0A098BQU5"/>
<reference evidence="2 3" key="1">
    <citation type="journal article" date="2014" name="Genome Announc.">
        <title>Draft Genome Sequence of Propane- and Butane-Oxidizing Actinobacterium Rhodococcus ruber IEGM 231.</title>
        <authorList>
            <person name="Ivshina I.B."/>
            <person name="Kuyukina M.S."/>
            <person name="Krivoruchko A.V."/>
            <person name="Barbe V."/>
            <person name="Fischer C."/>
        </authorList>
    </citation>
    <scope>NUCLEOTIDE SEQUENCE [LARGE SCALE GENOMIC DNA]</scope>
</reference>
<feature type="region of interest" description="Disordered" evidence="1">
    <location>
        <begin position="442"/>
        <end position="466"/>
    </location>
</feature>
<evidence type="ECO:0000313" key="2">
    <source>
        <dbReference type="EMBL" id="CDZ90592.1"/>
    </source>
</evidence>
<name>A0A098BQU5_9NOCA</name>
<dbReference type="InterPro" id="IPR036188">
    <property type="entry name" value="FAD/NAD-bd_sf"/>
</dbReference>
<organism evidence="2 3">
    <name type="scientific">Rhodococcus ruber</name>
    <dbReference type="NCBI Taxonomy" id="1830"/>
    <lineage>
        <taxon>Bacteria</taxon>
        <taxon>Bacillati</taxon>
        <taxon>Actinomycetota</taxon>
        <taxon>Actinomycetes</taxon>
        <taxon>Mycobacteriales</taxon>
        <taxon>Nocardiaceae</taxon>
        <taxon>Rhodococcus</taxon>
    </lineage>
</organism>
<evidence type="ECO:0000313" key="3">
    <source>
        <dbReference type="Proteomes" id="UP000042997"/>
    </source>
</evidence>
<sequence>MVDATRCLDTAPIWKQLADYVPDAPRLRGSAGADLVVVGAGLAGLTAAYYAARERPELNITVLEAGRIGSGATGASTGIVGPGLKIPLASLRRKYGDTTARAAFGASQHGVNLLRELIRTEQIDCDAREEPHTLAALTPRQRERMAAHLMHLEQLGYGVEWLGPQDLVERAGPGYVAGFSYENVLLVDPYRLLLGLADALRRRGVEIHEHSRVVDMQPARGGATKLYTASADITADRVLLAVDGYAQKLNPFPNSVVTIRAHVLATDPLSFEQRAALGWNGRGGIIDQRNYFNYYRMTADHRLVFGGGPVVVPTGDPVPDARTADAVQQRLRREIGERFPILKDVPVVARWTALAGSTEDRLPVVAPVPGRPGVLYAGAWCGHGLSLAVDSAWRFGRTVGGSAADSTLPWTRLRGLTLPKPALEAGTRAYLRMLDLADRHDLRTGSPKSREDVPGRVAPAEEGVFS</sequence>
<dbReference type="Pfam" id="PF01266">
    <property type="entry name" value="DAO"/>
    <property type="match status" value="1"/>
</dbReference>
<gene>
    <name evidence="2" type="ORF">RHRU231_740035</name>
</gene>
<dbReference type="SUPFAM" id="SSF51905">
    <property type="entry name" value="FAD/NAD(P)-binding domain"/>
    <property type="match status" value="1"/>
</dbReference>
<dbReference type="InterPro" id="IPR006076">
    <property type="entry name" value="FAD-dep_OxRdtase"/>
</dbReference>
<feature type="compositionally biased region" description="Basic and acidic residues" evidence="1">
    <location>
        <begin position="442"/>
        <end position="454"/>
    </location>
</feature>
<dbReference type="Gene3D" id="3.30.9.10">
    <property type="entry name" value="D-Amino Acid Oxidase, subunit A, domain 2"/>
    <property type="match status" value="1"/>
</dbReference>
<dbReference type="EMBL" id="CCSD01000088">
    <property type="protein sequence ID" value="CDZ90592.1"/>
    <property type="molecule type" value="Genomic_DNA"/>
</dbReference>
<dbReference type="Proteomes" id="UP000042997">
    <property type="component" value="Unassembled WGS sequence"/>
</dbReference>